<keyword evidence="1" id="KW-0732">Signal</keyword>
<reference evidence="2 3" key="1">
    <citation type="submission" date="2021-06" db="EMBL/GenBank/DDBJ databases">
        <title>Caerostris darwini draft genome.</title>
        <authorList>
            <person name="Kono N."/>
            <person name="Arakawa K."/>
        </authorList>
    </citation>
    <scope>NUCLEOTIDE SEQUENCE [LARGE SCALE GENOMIC DNA]</scope>
</reference>
<name>A0AAV4U6A3_9ARAC</name>
<feature type="signal peptide" evidence="1">
    <location>
        <begin position="1"/>
        <end position="19"/>
    </location>
</feature>
<keyword evidence="3" id="KW-1185">Reference proteome</keyword>
<feature type="chain" id="PRO_5043887398" evidence="1">
    <location>
        <begin position="20"/>
        <end position="119"/>
    </location>
</feature>
<comment type="caution">
    <text evidence="2">The sequence shown here is derived from an EMBL/GenBank/DDBJ whole genome shotgun (WGS) entry which is preliminary data.</text>
</comment>
<evidence type="ECO:0000313" key="3">
    <source>
        <dbReference type="Proteomes" id="UP001054837"/>
    </source>
</evidence>
<dbReference type="EMBL" id="BPLQ01010754">
    <property type="protein sequence ID" value="GIY53313.1"/>
    <property type="molecule type" value="Genomic_DNA"/>
</dbReference>
<gene>
    <name evidence="2" type="primary">AVEN_15200_1</name>
    <name evidence="2" type="ORF">CDAR_39421</name>
</gene>
<proteinExistence type="predicted"/>
<evidence type="ECO:0000256" key="1">
    <source>
        <dbReference type="SAM" id="SignalP"/>
    </source>
</evidence>
<protein>
    <submittedName>
        <fullName evidence="2">Uncharacterized protein</fullName>
    </submittedName>
</protein>
<sequence length="119" mass="13799">MKFVVCSFFLLVCLTLTLGERDSSLGGMIDNIKNVFVKIMGGEQSPFGQFFERALEMFDYPNWRERIVKFLEEKSDELSKRGQQEFDDAVNDLNILKNDPTATKEDYKQVLEKLKEESS</sequence>
<organism evidence="2 3">
    <name type="scientific">Caerostris darwini</name>
    <dbReference type="NCBI Taxonomy" id="1538125"/>
    <lineage>
        <taxon>Eukaryota</taxon>
        <taxon>Metazoa</taxon>
        <taxon>Ecdysozoa</taxon>
        <taxon>Arthropoda</taxon>
        <taxon>Chelicerata</taxon>
        <taxon>Arachnida</taxon>
        <taxon>Araneae</taxon>
        <taxon>Araneomorphae</taxon>
        <taxon>Entelegynae</taxon>
        <taxon>Araneoidea</taxon>
        <taxon>Araneidae</taxon>
        <taxon>Caerostris</taxon>
    </lineage>
</organism>
<evidence type="ECO:0000313" key="2">
    <source>
        <dbReference type="EMBL" id="GIY53313.1"/>
    </source>
</evidence>
<accession>A0AAV4U6A3</accession>
<dbReference type="AlphaFoldDB" id="A0AAV4U6A3"/>
<dbReference type="Proteomes" id="UP001054837">
    <property type="component" value="Unassembled WGS sequence"/>
</dbReference>